<evidence type="ECO:0000256" key="1">
    <source>
        <dbReference type="SAM" id="MobiDB-lite"/>
    </source>
</evidence>
<proteinExistence type="predicted"/>
<keyword evidence="3" id="KW-1185">Reference proteome</keyword>
<gene>
    <name evidence="2" type="ORF">MEBOL_001954</name>
</gene>
<dbReference type="OrthoDB" id="5507129at2"/>
<evidence type="ECO:0000313" key="3">
    <source>
        <dbReference type="Proteomes" id="UP000217289"/>
    </source>
</evidence>
<sequence length="163" mass="18301">MGDRKNLHQSCGAACATPINPSTGEFLVPAATRATQVIEHTRRVTEAIQGALTVARFLDEAQKQTVEEILKDRTREANRTVDEQLFGKGRSLPDSECEKAPVVQEKQGPTWRRHLGKIKHTAAFNCIQTRLSQKFPNNFTIEPRYRKGNRSPTQAEAESWTEA</sequence>
<feature type="compositionally biased region" description="Polar residues" evidence="1">
    <location>
        <begin position="150"/>
        <end position="163"/>
    </location>
</feature>
<name>A0A250IC26_9BACT</name>
<organism evidence="2 3">
    <name type="scientific">Melittangium boletus DSM 14713</name>
    <dbReference type="NCBI Taxonomy" id="1294270"/>
    <lineage>
        <taxon>Bacteria</taxon>
        <taxon>Pseudomonadati</taxon>
        <taxon>Myxococcota</taxon>
        <taxon>Myxococcia</taxon>
        <taxon>Myxococcales</taxon>
        <taxon>Cystobacterineae</taxon>
        <taxon>Archangiaceae</taxon>
        <taxon>Melittangium</taxon>
    </lineage>
</organism>
<dbReference type="RefSeq" id="WP_157774846.1">
    <property type="nucleotide sequence ID" value="NZ_CP022163.1"/>
</dbReference>
<dbReference type="Proteomes" id="UP000217289">
    <property type="component" value="Chromosome"/>
</dbReference>
<evidence type="ECO:0000313" key="2">
    <source>
        <dbReference type="EMBL" id="ATB28506.1"/>
    </source>
</evidence>
<dbReference type="KEGG" id="mbd:MEBOL_001954"/>
<dbReference type="EMBL" id="CP022163">
    <property type="protein sequence ID" value="ATB28506.1"/>
    <property type="molecule type" value="Genomic_DNA"/>
</dbReference>
<reference evidence="2 3" key="1">
    <citation type="submission" date="2017-06" db="EMBL/GenBank/DDBJ databases">
        <authorList>
            <person name="Kim H.J."/>
            <person name="Triplett B.A."/>
        </authorList>
    </citation>
    <scope>NUCLEOTIDE SEQUENCE [LARGE SCALE GENOMIC DNA]</scope>
    <source>
        <strain evidence="2 3">DSM 14713</strain>
    </source>
</reference>
<accession>A0A250IC26</accession>
<feature type="region of interest" description="Disordered" evidence="1">
    <location>
        <begin position="141"/>
        <end position="163"/>
    </location>
</feature>
<protein>
    <submittedName>
        <fullName evidence="2">Uncharacterized protein</fullName>
    </submittedName>
</protein>
<dbReference type="AlphaFoldDB" id="A0A250IC26"/>